<keyword evidence="2" id="KW-1185">Reference proteome</keyword>
<proteinExistence type="predicted"/>
<gene>
    <name evidence="1" type="ORF">ACH49W_05320</name>
</gene>
<dbReference type="RefSeq" id="WP_364826549.1">
    <property type="nucleotide sequence ID" value="NZ_JBFAYM010000021.1"/>
</dbReference>
<accession>A0ABW7WVD3</accession>
<comment type="caution">
    <text evidence="1">The sequence shown here is derived from an EMBL/GenBank/DDBJ whole genome shotgun (WGS) entry which is preliminary data.</text>
</comment>
<protein>
    <submittedName>
        <fullName evidence="1">DUF6461 domain-containing protein</fullName>
    </submittedName>
</protein>
<sequence>MSWNAAGLLVEGEVGSHVLAALPGDPRESGEKGSGDEVFSSGFAADYAVATVGGWTVLADPWISALYDEELSPRLAEGRRVLTFIANGVTDTYGMGWYVDGAIVRDVLVVEGETVAEEGVPLPEEDGIALSDEDDVFALIARLTGVDFGTIAEAEYRFLINTGAE</sequence>
<dbReference type="EMBL" id="JBIRYO010000003">
    <property type="protein sequence ID" value="MFI2472780.1"/>
    <property type="molecule type" value="Genomic_DNA"/>
</dbReference>
<organism evidence="1 2">
    <name type="scientific">Nocardia xishanensis</name>
    <dbReference type="NCBI Taxonomy" id="238964"/>
    <lineage>
        <taxon>Bacteria</taxon>
        <taxon>Bacillati</taxon>
        <taxon>Actinomycetota</taxon>
        <taxon>Actinomycetes</taxon>
        <taxon>Mycobacteriales</taxon>
        <taxon>Nocardiaceae</taxon>
        <taxon>Nocardia</taxon>
    </lineage>
</organism>
<evidence type="ECO:0000313" key="2">
    <source>
        <dbReference type="Proteomes" id="UP001611415"/>
    </source>
</evidence>
<name>A0ABW7WVD3_9NOCA</name>
<reference evidence="1 2" key="1">
    <citation type="submission" date="2024-10" db="EMBL/GenBank/DDBJ databases">
        <title>The Natural Products Discovery Center: Release of the First 8490 Sequenced Strains for Exploring Actinobacteria Biosynthetic Diversity.</title>
        <authorList>
            <person name="Kalkreuter E."/>
            <person name="Kautsar S.A."/>
            <person name="Yang D."/>
            <person name="Bader C.D."/>
            <person name="Teijaro C.N."/>
            <person name="Fluegel L."/>
            <person name="Davis C.M."/>
            <person name="Simpson J.R."/>
            <person name="Lauterbach L."/>
            <person name="Steele A.D."/>
            <person name="Gui C."/>
            <person name="Meng S."/>
            <person name="Li G."/>
            <person name="Viehrig K."/>
            <person name="Ye F."/>
            <person name="Su P."/>
            <person name="Kiefer A.F."/>
            <person name="Nichols A."/>
            <person name="Cepeda A.J."/>
            <person name="Yan W."/>
            <person name="Fan B."/>
            <person name="Jiang Y."/>
            <person name="Adhikari A."/>
            <person name="Zheng C.-J."/>
            <person name="Schuster L."/>
            <person name="Cowan T.M."/>
            <person name="Smanski M.J."/>
            <person name="Chevrette M.G."/>
            <person name="De Carvalho L.P.S."/>
            <person name="Shen B."/>
        </authorList>
    </citation>
    <scope>NUCLEOTIDE SEQUENCE [LARGE SCALE GENOMIC DNA]</scope>
    <source>
        <strain evidence="1 2">NPDC019275</strain>
    </source>
</reference>
<dbReference type="Proteomes" id="UP001611415">
    <property type="component" value="Unassembled WGS sequence"/>
</dbReference>
<evidence type="ECO:0000313" key="1">
    <source>
        <dbReference type="EMBL" id="MFI2472780.1"/>
    </source>
</evidence>